<evidence type="ECO:0000256" key="5">
    <source>
        <dbReference type="ARBA" id="ARBA00022989"/>
    </source>
</evidence>
<dbReference type="Pfam" id="PF07690">
    <property type="entry name" value="MFS_1"/>
    <property type="match status" value="1"/>
</dbReference>
<evidence type="ECO:0000313" key="10">
    <source>
        <dbReference type="Proteomes" id="UP001596310"/>
    </source>
</evidence>
<dbReference type="EMBL" id="JBHSSM010000014">
    <property type="protein sequence ID" value="MFC6314848.1"/>
    <property type="molecule type" value="Genomic_DNA"/>
</dbReference>
<dbReference type="PANTHER" id="PTHR23513:SF6">
    <property type="entry name" value="MAJOR FACILITATOR SUPERFAMILY ASSOCIATED DOMAIN-CONTAINING PROTEIN"/>
    <property type="match status" value="1"/>
</dbReference>
<sequence>MVDRFPKRALLIGSQLVSIVSLLVFGLFLQWGGQVSVISVSILTVFLNISDISYGSTLMTSAVYIVSSEEQLIDYNSTQQSMSSFASMMGPLLAGAAYSFINLKLFLGFEVFCEVIAIIFFLKLPYSKRPSIRSTDLDSDSISTNNATFVETIKYLLKEHVVLLLMLGMLLINFLMSSLTVGLPYVVFTKLSGNSLSIGLIEIAVPVGMIIASLVMPYLKFKRRELSLIVLSWIVCGILIASNGVVIQAFASPLVVFTALIFLISLLIGMVLVTGKIPLVTYMQKQIQPKQQGKVFSLLDAFVQVAVPLGTAVFGFLFDRLAAPAIFIIAGTLIALFSVILVPLGLRDVPGDEQD</sequence>
<keyword evidence="5 7" id="KW-1133">Transmembrane helix</keyword>
<feature type="transmembrane region" description="Helical" evidence="7">
    <location>
        <begin position="9"/>
        <end position="31"/>
    </location>
</feature>
<evidence type="ECO:0000259" key="8">
    <source>
        <dbReference type="PROSITE" id="PS50850"/>
    </source>
</evidence>
<dbReference type="SUPFAM" id="SSF103473">
    <property type="entry name" value="MFS general substrate transporter"/>
    <property type="match status" value="1"/>
</dbReference>
<evidence type="ECO:0000313" key="9">
    <source>
        <dbReference type="EMBL" id="MFC6314848.1"/>
    </source>
</evidence>
<feature type="domain" description="Major facilitator superfamily (MFS) profile" evidence="8">
    <location>
        <begin position="161"/>
        <end position="355"/>
    </location>
</feature>
<keyword evidence="10" id="KW-1185">Reference proteome</keyword>
<evidence type="ECO:0000256" key="2">
    <source>
        <dbReference type="ARBA" id="ARBA00022448"/>
    </source>
</evidence>
<dbReference type="PANTHER" id="PTHR23513">
    <property type="entry name" value="INTEGRAL MEMBRANE EFFLUX PROTEIN-RELATED"/>
    <property type="match status" value="1"/>
</dbReference>
<evidence type="ECO:0000256" key="7">
    <source>
        <dbReference type="SAM" id="Phobius"/>
    </source>
</evidence>
<comment type="caution">
    <text evidence="9">The sequence shown here is derived from an EMBL/GenBank/DDBJ whole genome shotgun (WGS) entry which is preliminary data.</text>
</comment>
<gene>
    <name evidence="9" type="ORF">ACFQHW_04600</name>
</gene>
<reference evidence="10" key="1">
    <citation type="journal article" date="2019" name="Int. J. Syst. Evol. Microbiol.">
        <title>The Global Catalogue of Microorganisms (GCM) 10K type strain sequencing project: providing services to taxonomists for standard genome sequencing and annotation.</title>
        <authorList>
            <consortium name="The Broad Institute Genomics Platform"/>
            <consortium name="The Broad Institute Genome Sequencing Center for Infectious Disease"/>
            <person name="Wu L."/>
            <person name="Ma J."/>
        </authorList>
    </citation>
    <scope>NUCLEOTIDE SEQUENCE [LARGE SCALE GENOMIC DNA]</scope>
    <source>
        <strain evidence="10">CCM 8897</strain>
    </source>
</reference>
<keyword evidence="2" id="KW-0813">Transport</keyword>
<feature type="transmembrane region" description="Helical" evidence="7">
    <location>
        <begin position="295"/>
        <end position="318"/>
    </location>
</feature>
<accession>A0ABW1UP65</accession>
<dbReference type="InterPro" id="IPR020846">
    <property type="entry name" value="MFS_dom"/>
</dbReference>
<feature type="transmembrane region" description="Helical" evidence="7">
    <location>
        <begin position="198"/>
        <end position="219"/>
    </location>
</feature>
<organism evidence="9 10">
    <name type="scientific">Lapidilactobacillus achengensis</name>
    <dbReference type="NCBI Taxonomy" id="2486000"/>
    <lineage>
        <taxon>Bacteria</taxon>
        <taxon>Bacillati</taxon>
        <taxon>Bacillota</taxon>
        <taxon>Bacilli</taxon>
        <taxon>Lactobacillales</taxon>
        <taxon>Lactobacillaceae</taxon>
        <taxon>Lapidilactobacillus</taxon>
    </lineage>
</organism>
<name>A0ABW1UP65_9LACO</name>
<feature type="domain" description="Major facilitator superfamily (MFS) profile" evidence="8">
    <location>
        <begin position="1"/>
        <end position="128"/>
    </location>
</feature>
<dbReference type="Gene3D" id="1.20.1250.20">
    <property type="entry name" value="MFS general substrate transporter like domains"/>
    <property type="match status" value="1"/>
</dbReference>
<dbReference type="CDD" id="cd06173">
    <property type="entry name" value="MFS_MefA_like"/>
    <property type="match status" value="1"/>
</dbReference>
<keyword evidence="4 7" id="KW-0812">Transmembrane</keyword>
<dbReference type="PROSITE" id="PS50850">
    <property type="entry name" value="MFS"/>
    <property type="match status" value="2"/>
</dbReference>
<feature type="transmembrane region" description="Helical" evidence="7">
    <location>
        <begin position="254"/>
        <end position="274"/>
    </location>
</feature>
<protein>
    <submittedName>
        <fullName evidence="9">MFS transporter</fullName>
    </submittedName>
</protein>
<feature type="transmembrane region" description="Helical" evidence="7">
    <location>
        <begin position="226"/>
        <end position="248"/>
    </location>
</feature>
<dbReference type="Proteomes" id="UP001596310">
    <property type="component" value="Unassembled WGS sequence"/>
</dbReference>
<evidence type="ECO:0000256" key="3">
    <source>
        <dbReference type="ARBA" id="ARBA00022475"/>
    </source>
</evidence>
<comment type="subcellular location">
    <subcellularLocation>
        <location evidence="1">Cell membrane</location>
        <topology evidence="1">Multi-pass membrane protein</topology>
    </subcellularLocation>
</comment>
<dbReference type="RefSeq" id="WP_225422203.1">
    <property type="nucleotide sequence ID" value="NZ_JBHSSM010000014.1"/>
</dbReference>
<dbReference type="InterPro" id="IPR036259">
    <property type="entry name" value="MFS_trans_sf"/>
</dbReference>
<feature type="transmembrane region" description="Helical" evidence="7">
    <location>
        <begin position="107"/>
        <end position="126"/>
    </location>
</feature>
<keyword evidence="3" id="KW-1003">Cell membrane</keyword>
<feature type="transmembrane region" description="Helical" evidence="7">
    <location>
        <begin position="161"/>
        <end position="186"/>
    </location>
</feature>
<feature type="transmembrane region" description="Helical" evidence="7">
    <location>
        <begin position="324"/>
        <end position="346"/>
    </location>
</feature>
<proteinExistence type="predicted"/>
<evidence type="ECO:0000256" key="1">
    <source>
        <dbReference type="ARBA" id="ARBA00004651"/>
    </source>
</evidence>
<evidence type="ECO:0000256" key="4">
    <source>
        <dbReference type="ARBA" id="ARBA00022692"/>
    </source>
</evidence>
<keyword evidence="6 7" id="KW-0472">Membrane</keyword>
<dbReference type="InterPro" id="IPR011701">
    <property type="entry name" value="MFS"/>
</dbReference>
<evidence type="ECO:0000256" key="6">
    <source>
        <dbReference type="ARBA" id="ARBA00023136"/>
    </source>
</evidence>